<dbReference type="GeneID" id="40752475"/>
<evidence type="ECO:0000313" key="2">
    <source>
        <dbReference type="Proteomes" id="UP000030706"/>
    </source>
</evidence>
<sequence length="85" mass="9736">MPSVSCVSLTRALCPEAPDVAKRSLVFLGTLLWHFWVGDEQSWEREYLHTHRLTVREEPIAVSHAPHPQGFAHHARQPFGDFFNS</sequence>
<organism evidence="1 2">
    <name type="scientific">Aureobasidium pullulans EXF-150</name>
    <dbReference type="NCBI Taxonomy" id="1043002"/>
    <lineage>
        <taxon>Eukaryota</taxon>
        <taxon>Fungi</taxon>
        <taxon>Dikarya</taxon>
        <taxon>Ascomycota</taxon>
        <taxon>Pezizomycotina</taxon>
        <taxon>Dothideomycetes</taxon>
        <taxon>Dothideomycetidae</taxon>
        <taxon>Dothideales</taxon>
        <taxon>Saccotheciaceae</taxon>
        <taxon>Aureobasidium</taxon>
    </lineage>
</organism>
<protein>
    <submittedName>
        <fullName evidence="1">Uncharacterized protein</fullName>
    </submittedName>
</protein>
<dbReference type="RefSeq" id="XP_029758747.1">
    <property type="nucleotide sequence ID" value="XM_029910169.1"/>
</dbReference>
<accession>A0A074XAK4</accession>
<dbReference type="AlphaFoldDB" id="A0A074XAK4"/>
<name>A0A074XAK4_AURPU</name>
<evidence type="ECO:0000313" key="1">
    <source>
        <dbReference type="EMBL" id="KEQ82560.1"/>
    </source>
</evidence>
<keyword evidence="2" id="KW-1185">Reference proteome</keyword>
<dbReference type="HOGENOM" id="CLU_2518527_0_0_1"/>
<reference evidence="1 2" key="1">
    <citation type="journal article" date="2014" name="BMC Genomics">
        <title>Genome sequencing of four Aureobasidium pullulans varieties: biotechnological potential, stress tolerance, and description of new species.</title>
        <authorList>
            <person name="Gostin Ar C."/>
            <person name="Ohm R.A."/>
            <person name="Kogej T."/>
            <person name="Sonjak S."/>
            <person name="Turk M."/>
            <person name="Zajc J."/>
            <person name="Zalar P."/>
            <person name="Grube M."/>
            <person name="Sun H."/>
            <person name="Han J."/>
            <person name="Sharma A."/>
            <person name="Chiniquy J."/>
            <person name="Ngan C.Y."/>
            <person name="Lipzen A."/>
            <person name="Barry K."/>
            <person name="Grigoriev I.V."/>
            <person name="Gunde-Cimerman N."/>
        </authorList>
    </citation>
    <scope>NUCLEOTIDE SEQUENCE [LARGE SCALE GENOMIC DNA]</scope>
    <source>
        <strain evidence="1 2">EXF-150</strain>
    </source>
</reference>
<proteinExistence type="predicted"/>
<feature type="non-terminal residue" evidence="1">
    <location>
        <position position="85"/>
    </location>
</feature>
<gene>
    <name evidence="1" type="ORF">M438DRAFT_53686</name>
</gene>
<dbReference type="EMBL" id="KL584987">
    <property type="protein sequence ID" value="KEQ82560.1"/>
    <property type="molecule type" value="Genomic_DNA"/>
</dbReference>
<dbReference type="Proteomes" id="UP000030706">
    <property type="component" value="Unassembled WGS sequence"/>
</dbReference>